<reference evidence="2 3" key="1">
    <citation type="submission" date="2022-06" db="EMBL/GenBank/DDBJ databases">
        <title>Paraconexibacter antarcticus.</title>
        <authorList>
            <person name="Kim C.S."/>
        </authorList>
    </citation>
    <scope>NUCLEOTIDE SEQUENCE [LARGE SCALE GENOMIC DNA]</scope>
    <source>
        <strain evidence="2 3">02-257</strain>
    </source>
</reference>
<dbReference type="InterPro" id="IPR025637">
    <property type="entry name" value="DUF4333"/>
</dbReference>
<dbReference type="RefSeq" id="WP_254572188.1">
    <property type="nucleotide sequence ID" value="NZ_CP098502.1"/>
</dbReference>
<dbReference type="Pfam" id="PF14230">
    <property type="entry name" value="DUF4333"/>
    <property type="match status" value="2"/>
</dbReference>
<evidence type="ECO:0000259" key="1">
    <source>
        <dbReference type="Pfam" id="PF14230"/>
    </source>
</evidence>
<keyword evidence="3" id="KW-1185">Reference proteome</keyword>
<organism evidence="2 3">
    <name type="scientific">Paraconexibacter antarcticus</name>
    <dbReference type="NCBI Taxonomy" id="2949664"/>
    <lineage>
        <taxon>Bacteria</taxon>
        <taxon>Bacillati</taxon>
        <taxon>Actinomycetota</taxon>
        <taxon>Thermoleophilia</taxon>
        <taxon>Solirubrobacterales</taxon>
        <taxon>Paraconexibacteraceae</taxon>
        <taxon>Paraconexibacter</taxon>
    </lineage>
</organism>
<protein>
    <submittedName>
        <fullName evidence="2">DUF4333 domain-containing protein</fullName>
    </submittedName>
</protein>
<dbReference type="EMBL" id="CP098502">
    <property type="protein sequence ID" value="UTI65508.1"/>
    <property type="molecule type" value="Genomic_DNA"/>
</dbReference>
<accession>A0ABY5DU01</accession>
<feature type="domain" description="DUF4333" evidence="1">
    <location>
        <begin position="96"/>
        <end position="160"/>
    </location>
</feature>
<evidence type="ECO:0000313" key="3">
    <source>
        <dbReference type="Proteomes" id="UP001056035"/>
    </source>
</evidence>
<dbReference type="Proteomes" id="UP001056035">
    <property type="component" value="Chromosome"/>
</dbReference>
<feature type="domain" description="DUF4333" evidence="1">
    <location>
        <begin position="19"/>
        <end position="87"/>
    </location>
</feature>
<sequence>MSVRAASLAVLACGGAVGLGGCATTIDAGKAEKRVKELTEEKFRIDVRSVDCPGGHKARKGDVLTCRIVATDGSTATATLTEKDDKGDVDITVVPQAARIDATRAAALIRSAVVQQVGARVKRVSCPPGRVAKAGDSFTCRVTGADGTAGDAIVNETDESGQITVSAPFLHIGDIERRLARQFAAELGGKATVSCPEIVPPQAGGRFRCQATGARSGARTVEVRQLDGQGHVRGTLRPGTGG</sequence>
<dbReference type="PROSITE" id="PS51257">
    <property type="entry name" value="PROKAR_LIPOPROTEIN"/>
    <property type="match status" value="1"/>
</dbReference>
<gene>
    <name evidence="2" type="ORF">NBH00_04665</name>
</gene>
<evidence type="ECO:0000313" key="2">
    <source>
        <dbReference type="EMBL" id="UTI65508.1"/>
    </source>
</evidence>
<name>A0ABY5DU01_9ACTN</name>
<proteinExistence type="predicted"/>